<feature type="compositionally biased region" description="Basic and acidic residues" evidence="9">
    <location>
        <begin position="1123"/>
        <end position="1134"/>
    </location>
</feature>
<dbReference type="Pfam" id="PF01388">
    <property type="entry name" value="ARID"/>
    <property type="match status" value="1"/>
</dbReference>
<feature type="compositionally biased region" description="Low complexity" evidence="9">
    <location>
        <begin position="158"/>
        <end position="172"/>
    </location>
</feature>
<feature type="region of interest" description="Disordered" evidence="9">
    <location>
        <begin position="1277"/>
        <end position="1399"/>
    </location>
</feature>
<feature type="compositionally biased region" description="Basic residues" evidence="9">
    <location>
        <begin position="1745"/>
        <end position="1755"/>
    </location>
</feature>
<feature type="compositionally biased region" description="Basic and acidic residues" evidence="9">
    <location>
        <begin position="2462"/>
        <end position="2472"/>
    </location>
</feature>
<keyword evidence="1" id="KW-1017">Isopeptide bond</keyword>
<feature type="compositionally biased region" description="Basic and acidic residues" evidence="9">
    <location>
        <begin position="1047"/>
        <end position="1060"/>
    </location>
</feature>
<feature type="region of interest" description="Disordered" evidence="9">
    <location>
        <begin position="1247"/>
        <end position="1266"/>
    </location>
</feature>
<dbReference type="Proteomes" id="UP000694843">
    <property type="component" value="Unplaced"/>
</dbReference>
<dbReference type="SUPFAM" id="SSF46774">
    <property type="entry name" value="ARID-like"/>
    <property type="match status" value="1"/>
</dbReference>
<protein>
    <submittedName>
        <fullName evidence="12">Uncharacterized protein LOC108668718</fullName>
    </submittedName>
</protein>
<evidence type="ECO:0000256" key="2">
    <source>
        <dbReference type="ARBA" id="ARBA00022553"/>
    </source>
</evidence>
<feature type="region of interest" description="Disordered" evidence="9">
    <location>
        <begin position="125"/>
        <end position="183"/>
    </location>
</feature>
<dbReference type="InterPro" id="IPR025995">
    <property type="entry name" value="Tudor-knot"/>
</dbReference>
<feature type="compositionally biased region" description="Basic and acidic residues" evidence="9">
    <location>
        <begin position="553"/>
        <end position="568"/>
    </location>
</feature>
<dbReference type="GeneID" id="108668718"/>
<feature type="compositionally biased region" description="Polar residues" evidence="9">
    <location>
        <begin position="2239"/>
        <end position="2255"/>
    </location>
</feature>
<feature type="compositionally biased region" description="Low complexity" evidence="9">
    <location>
        <begin position="1008"/>
        <end position="1017"/>
    </location>
</feature>
<feature type="compositionally biased region" description="Low complexity" evidence="9">
    <location>
        <begin position="1536"/>
        <end position="1558"/>
    </location>
</feature>
<feature type="compositionally biased region" description="Basic and acidic residues" evidence="9">
    <location>
        <begin position="1277"/>
        <end position="1296"/>
    </location>
</feature>
<evidence type="ECO:0000256" key="1">
    <source>
        <dbReference type="ARBA" id="ARBA00022499"/>
    </source>
</evidence>
<dbReference type="GO" id="GO:0005634">
    <property type="term" value="C:nucleus"/>
    <property type="evidence" value="ECO:0007669"/>
    <property type="project" value="TreeGrafter"/>
</dbReference>
<dbReference type="PANTHER" id="PTHR13964">
    <property type="entry name" value="RBP-RELATED"/>
    <property type="match status" value="1"/>
</dbReference>
<feature type="region of interest" description="Disordered" evidence="9">
    <location>
        <begin position="2071"/>
        <end position="2091"/>
    </location>
</feature>
<feature type="compositionally biased region" description="Gly residues" evidence="9">
    <location>
        <begin position="786"/>
        <end position="796"/>
    </location>
</feature>
<dbReference type="SUPFAM" id="SSF54160">
    <property type="entry name" value="Chromo domain-like"/>
    <property type="match status" value="1"/>
</dbReference>
<keyword evidence="4" id="KW-0156">Chromatin regulator</keyword>
<dbReference type="Pfam" id="PF08169">
    <property type="entry name" value="RBB1NT"/>
    <property type="match status" value="1"/>
</dbReference>
<feature type="compositionally biased region" description="Polar residues" evidence="9">
    <location>
        <begin position="2357"/>
        <end position="2369"/>
    </location>
</feature>
<evidence type="ECO:0000313" key="11">
    <source>
        <dbReference type="Proteomes" id="UP000694843"/>
    </source>
</evidence>
<dbReference type="SUPFAM" id="SSF63748">
    <property type="entry name" value="Tudor/PWWP/MBT"/>
    <property type="match status" value="1"/>
</dbReference>
<evidence type="ECO:0000259" key="10">
    <source>
        <dbReference type="PROSITE" id="PS51011"/>
    </source>
</evidence>
<feature type="compositionally biased region" description="Low complexity" evidence="9">
    <location>
        <begin position="2264"/>
        <end position="2283"/>
    </location>
</feature>
<feature type="compositionally biased region" description="Basic and acidic residues" evidence="9">
    <location>
        <begin position="433"/>
        <end position="444"/>
    </location>
</feature>
<feature type="compositionally biased region" description="Basic and acidic residues" evidence="9">
    <location>
        <begin position="2130"/>
        <end position="2146"/>
    </location>
</feature>
<dbReference type="InterPro" id="IPR002999">
    <property type="entry name" value="Tudor"/>
</dbReference>
<feature type="compositionally biased region" description="Acidic residues" evidence="9">
    <location>
        <begin position="1869"/>
        <end position="1879"/>
    </location>
</feature>
<feature type="compositionally biased region" description="Low complexity" evidence="9">
    <location>
        <begin position="451"/>
        <end position="489"/>
    </location>
</feature>
<dbReference type="InterPro" id="IPR016197">
    <property type="entry name" value="Chromo-like_dom_sf"/>
</dbReference>
<feature type="compositionally biased region" description="Basic residues" evidence="9">
    <location>
        <begin position="2204"/>
        <end position="2216"/>
    </location>
</feature>
<dbReference type="CDD" id="cd16100">
    <property type="entry name" value="ARID"/>
    <property type="match status" value="1"/>
</dbReference>
<feature type="region of interest" description="Disordered" evidence="9">
    <location>
        <begin position="2451"/>
        <end position="2472"/>
    </location>
</feature>
<feature type="region of interest" description="Disordered" evidence="9">
    <location>
        <begin position="2105"/>
        <end position="2384"/>
    </location>
</feature>
<feature type="compositionally biased region" description="Acidic residues" evidence="9">
    <location>
        <begin position="1077"/>
        <end position="1088"/>
    </location>
</feature>
<feature type="compositionally biased region" description="Polar residues" evidence="9">
    <location>
        <begin position="2337"/>
        <end position="2348"/>
    </location>
</feature>
<feature type="domain" description="ARID" evidence="10">
    <location>
        <begin position="316"/>
        <end position="408"/>
    </location>
</feature>
<dbReference type="KEGG" id="hazt:108668718"/>
<name>A0A8B7ND51_HYAAZ</name>
<feature type="compositionally biased region" description="Gly residues" evidence="9">
    <location>
        <begin position="2301"/>
        <end position="2318"/>
    </location>
</feature>
<dbReference type="InterPro" id="IPR051232">
    <property type="entry name" value="ARID/SWI1_ChromRemod"/>
</dbReference>
<dbReference type="GO" id="GO:0006325">
    <property type="term" value="P:chromatin organization"/>
    <property type="evidence" value="ECO:0007669"/>
    <property type="project" value="UniProtKB-KW"/>
</dbReference>
<reference evidence="12" key="1">
    <citation type="submission" date="2025-08" db="UniProtKB">
        <authorList>
            <consortium name="RefSeq"/>
        </authorList>
    </citation>
    <scope>IDENTIFICATION</scope>
    <source>
        <tissue evidence="12">Whole organism</tissue>
    </source>
</reference>
<feature type="compositionally biased region" description="Low complexity" evidence="9">
    <location>
        <begin position="1097"/>
        <end position="1110"/>
    </location>
</feature>
<keyword evidence="11" id="KW-1185">Reference proteome</keyword>
<accession>A0A8B7ND51</accession>
<evidence type="ECO:0000256" key="6">
    <source>
        <dbReference type="ARBA" id="ARBA00023125"/>
    </source>
</evidence>
<proteinExistence type="predicted"/>
<keyword evidence="6" id="KW-0238">DNA-binding</keyword>
<feature type="compositionally biased region" description="Acidic residues" evidence="9">
    <location>
        <begin position="529"/>
        <end position="546"/>
    </location>
</feature>
<evidence type="ECO:0000256" key="4">
    <source>
        <dbReference type="ARBA" id="ARBA00022853"/>
    </source>
</evidence>
<feature type="compositionally biased region" description="Polar residues" evidence="9">
    <location>
        <begin position="2105"/>
        <end position="2129"/>
    </location>
</feature>
<feature type="compositionally biased region" description="Polar residues" evidence="9">
    <location>
        <begin position="1564"/>
        <end position="1579"/>
    </location>
</feature>
<feature type="compositionally biased region" description="Basic and acidic residues" evidence="9">
    <location>
        <begin position="1340"/>
        <end position="1352"/>
    </location>
</feature>
<feature type="compositionally biased region" description="Polar residues" evidence="9">
    <location>
        <begin position="1111"/>
        <end position="1121"/>
    </location>
</feature>
<keyword evidence="2" id="KW-0597">Phosphoprotein</keyword>
<dbReference type="SMART" id="SM00333">
    <property type="entry name" value="TUDOR"/>
    <property type="match status" value="1"/>
</dbReference>
<feature type="region of interest" description="Disordered" evidence="9">
    <location>
        <begin position="417"/>
        <end position="831"/>
    </location>
</feature>
<keyword evidence="3" id="KW-0832">Ubl conjugation</keyword>
<feature type="compositionally biased region" description="Basic residues" evidence="9">
    <location>
        <begin position="2370"/>
        <end position="2384"/>
    </location>
</feature>
<dbReference type="InterPro" id="IPR036431">
    <property type="entry name" value="ARID_dom_sf"/>
</dbReference>
<dbReference type="Gene3D" id="2.30.30.140">
    <property type="match status" value="3"/>
</dbReference>
<feature type="compositionally biased region" description="Basic residues" evidence="9">
    <location>
        <begin position="146"/>
        <end position="155"/>
    </location>
</feature>
<feature type="compositionally biased region" description="Polar residues" evidence="9">
    <location>
        <begin position="1386"/>
        <end position="1395"/>
    </location>
</feature>
<dbReference type="PANTHER" id="PTHR13964:SF27">
    <property type="entry name" value="HAT-TRICK, ISOFORM D"/>
    <property type="match status" value="1"/>
</dbReference>
<evidence type="ECO:0000313" key="12">
    <source>
        <dbReference type="RefSeq" id="XP_018011451.1"/>
    </source>
</evidence>
<dbReference type="Pfam" id="PF11717">
    <property type="entry name" value="Tudor-knot"/>
    <property type="match status" value="1"/>
</dbReference>
<dbReference type="CDD" id="cd20390">
    <property type="entry name" value="Tudor_ARID4_rpt2"/>
    <property type="match status" value="1"/>
</dbReference>
<dbReference type="OrthoDB" id="10068428at2759"/>
<feature type="compositionally biased region" description="Low complexity" evidence="9">
    <location>
        <begin position="417"/>
        <end position="432"/>
    </location>
</feature>
<organism evidence="11 12">
    <name type="scientific">Hyalella azteca</name>
    <name type="common">Amphipod</name>
    <dbReference type="NCBI Taxonomy" id="294128"/>
    <lineage>
        <taxon>Eukaryota</taxon>
        <taxon>Metazoa</taxon>
        <taxon>Ecdysozoa</taxon>
        <taxon>Arthropoda</taxon>
        <taxon>Crustacea</taxon>
        <taxon>Multicrustacea</taxon>
        <taxon>Malacostraca</taxon>
        <taxon>Eumalacostraca</taxon>
        <taxon>Peracarida</taxon>
        <taxon>Amphipoda</taxon>
        <taxon>Senticaudata</taxon>
        <taxon>Talitrida</taxon>
        <taxon>Talitroidea</taxon>
        <taxon>Hyalellidae</taxon>
        <taxon>Hyalella</taxon>
    </lineage>
</organism>
<keyword evidence="7" id="KW-0804">Transcription</keyword>
<evidence type="ECO:0000256" key="9">
    <source>
        <dbReference type="SAM" id="MobiDB-lite"/>
    </source>
</evidence>
<sequence length="2472" mass="263439">MMQAEDPPFLSVGTEVSAKYKGAFCEAKVHKVEKCVKIKVTYKGGLGSHVVSDEQVKGLLKVGSSVKAMHPDRANHQDATIAKIQDCSQYTVVFDDGDITTLRRTSLCLKSGRHFAESESLDQLPLTHPEHFGSPVVGGGGLGRRGVARRHKSGGGRHNTSGGSGSDSSASSGEEEDVHKTHCARREEWEQDISKVVCVEACDNKKKQRDNWFPGLVVAPTAQDTVRIDTRKDFLVRSFQDGRYYTVPKKEATTFTKEIGAKVTLGSLKAAVDKAMEYLNTDVLPPHWDRDVLFGMDISEQDTDGTESDESDDEPREEKDHFVAQLYKFMEDCGTPINKGPTIANRDLDLYRLFKIVQKLGGFNRVLNQNQLKVVAHKMNLSSLGSQGPNLIKSAYKRYLHSFEDFYRKLGCTMVSSPRRMAPSRPRSGGRSLIRDCDRVDKSPHSVHGLGANSPARSGSASASPTRSAAGAASGEVQPSQPSQPQPSSIAGTIIRGGNGTPRSGVKGRPPSRRGALRDTSKKSGGGGGDDDDDGDDEEEEDDEPETVSTTPKDIRTYSRITRQEAGRAPDVAANTAAGTPPSSVASTAGLTAAAASKQRGQKDALFYSPARSSVAKLGRGTPGRSETPTDSRAVAAVGTSVTTKPDAAKDLQDAASSEMRTRSSARGESDTGKEGRAKGDEPDSEDDEECNETELDSKTRRSRASRQREGSRELSAPPSSPSVGNLRKSVVVSSSNSRKKLTASSLGTSLDLDNDSDSQDNESCHSSASGGGSFGENGSGKRRGGGACRGSGRTRGGASSTKGSNGSARSADESDKAKKGRKKRLEANILMDAEVQGESKTGIPSSVPVNVGDKLLVLYGPNSKQSKVTYVAKVVEISTEDMLSSNGDSCGSLGAVGSATKDALLDTSSVDNLMYFVHYQGWNSRYDEWIRRNRIAKNTSYCPVSNATPNNVANKLKNVLPNSSPSNAKKELVNSCAPVAQPPSNMKPSCPAKTSAPPANTKGRTNKSGASESRSSAADDDTDGSGKGGVGTRSKAGGDRQVSLPPDDKGGGVREEGRRRSARRSLLPANHNADDGNSDSENSDSEDGTLTSRSISCSSASVESNGSNSRVTPASNNSLLKSDFEAKVEPKAEQKIEKEKIVCDGDTKGIKEEKFDVDIKSNEEYTQSCGRDIDLKAIESEMKGLDRPIKKEEELGFVGSPAHSYVGPRLQRTNIDKKQNQIKSLEASPNTKASLEAPLFVSPAKKTEAMIDQTPEKIKRSPGVKSDCFEDDIYEFKEPEPFEIGEMRTKKEGRGSRGSLSSPQEEADTDGKKRSKVRRNSESEVGDSDGDFSTLTPKKLWERDTRRETPVKRFAKTPIKKDELDSSTSNPGEVTPNKIIKSEAPDNSSSSEVQQCGGASIGEPIPIFGALRSLPVDPMLTAGVLNKTPMQKKDGFIPKPLHHINATDIKVVKLDSNAAGSPLSKLSQGEVVGKVTSIARPNFDLNHGRVVIGSINAANRRPVSGSHIMAQVLPPKQSRALAKTIHAKGLPPPTSNDLSSYNNSSNVASTNSSTVTAGMESGNVFNSTIPGDTSSTMKNDCKDDSKASFLKRQHQIFPHLLSRPGGCDEIGKEEIKPVSIEPALEEISNPGTASRQGIADTHFADIKSASNVPVSSPITNTTSCESANSCATSIKASETAVVESSSRVVDTTVSILATPSSMQLSVGESIEAVVQKARQEHNDLSPVNLLNEKNHIESPAASEKKRKVFGRGKKKDPNDVGDPPDSQMKTPCKKFKAESSLNSLPKSPKTESTGKKPVGKRKAEEIISDVEGTPDTCVTSSLTEEPNIRSTRKNIQLFPSPVRREDGGDIALDSKKELDEGSSPNIDASDDTDSTEIETGDGELLCDETIPPGSPVNQDHLLMESELAMAEPQQYTVPVQGSTYTKRHQHRHLTEYMSSAALVGARNNNHSFVRQGCYQPSSGQPAFSSNSEHISVAARWPMGPEQSYHNQRVNQRLADESLLISSQSNSLHNNSYVRSKNCVLDQSNDSSILNTHAADNGGISVAGGCSGRAGLSVAPKYKAGIGASANNIRRPLPEPQSKDSCQLSSSESCRKLASDVPVSLQHSTLQSHNSLPSTPESLCSTITDSPRRDEEFLKAISDDSSSKSGNATPEGDGESRSPPAAQSYNFEDDSSTQDSLVPSPGPRPGAAAAGGGSNTHNGSRGRRKNISKRISGKLGDGATKFGTNPAPDSDDSKTNGGSTGSVLDTASATSRSHRNTTKNDTAADSSSTNDSSGSASSGVTDNVGASTSGGRAPACGSGGGEEGGDDSGSGGSGRRPARTPRSAIVDDDNDDSNQSRPSTSSGKKSAADAKLSGQNEGEHSSTVPKKNKKKNATRSHPYRQYRNEFVGAVSPLPLEGTFAGHQAPLGRFNFLQDISAMNQQQRISEILRRIIDIRKVYAECKSSVASMEKKKKKIRKKDRESKAEDGS</sequence>
<feature type="region of interest" description="Disordered" evidence="9">
    <location>
        <begin position="1528"/>
        <end position="1581"/>
    </location>
</feature>
<dbReference type="InterPro" id="IPR001606">
    <property type="entry name" value="ARID_dom"/>
</dbReference>
<evidence type="ECO:0000256" key="5">
    <source>
        <dbReference type="ARBA" id="ARBA00023015"/>
    </source>
</evidence>
<feature type="compositionally biased region" description="Low complexity" evidence="9">
    <location>
        <begin position="726"/>
        <end position="737"/>
    </location>
</feature>
<dbReference type="OMA" id="CESANSC"/>
<gene>
    <name evidence="12" type="primary">LOC108668718</name>
</gene>
<evidence type="ECO:0000256" key="3">
    <source>
        <dbReference type="ARBA" id="ARBA00022843"/>
    </source>
</evidence>
<evidence type="ECO:0000256" key="7">
    <source>
        <dbReference type="ARBA" id="ARBA00023163"/>
    </source>
</evidence>
<dbReference type="GO" id="GO:0006357">
    <property type="term" value="P:regulation of transcription by RNA polymerase II"/>
    <property type="evidence" value="ECO:0007669"/>
    <property type="project" value="TreeGrafter"/>
</dbReference>
<dbReference type="InterPro" id="IPR012603">
    <property type="entry name" value="ARID4A/B_PWWP"/>
</dbReference>
<dbReference type="SMART" id="SM01014">
    <property type="entry name" value="ARID"/>
    <property type="match status" value="1"/>
</dbReference>
<keyword evidence="8" id="KW-0539">Nucleus</keyword>
<dbReference type="Gene3D" id="1.10.150.60">
    <property type="entry name" value="ARID DNA-binding domain"/>
    <property type="match status" value="1"/>
</dbReference>
<dbReference type="SMART" id="SM00501">
    <property type="entry name" value="BRIGHT"/>
    <property type="match status" value="1"/>
</dbReference>
<evidence type="ECO:0000256" key="8">
    <source>
        <dbReference type="ARBA" id="ARBA00023242"/>
    </source>
</evidence>
<feature type="compositionally biased region" description="Acidic residues" evidence="9">
    <location>
        <begin position="683"/>
        <end position="695"/>
    </location>
</feature>
<dbReference type="PROSITE" id="PS51011">
    <property type="entry name" value="ARID"/>
    <property type="match status" value="1"/>
</dbReference>
<dbReference type="GO" id="GO:0005694">
    <property type="term" value="C:chromosome"/>
    <property type="evidence" value="ECO:0007669"/>
    <property type="project" value="UniProtKB-ARBA"/>
</dbReference>
<feature type="compositionally biased region" description="Gly residues" evidence="9">
    <location>
        <begin position="770"/>
        <end position="779"/>
    </location>
</feature>
<feature type="compositionally biased region" description="Basic and acidic residues" evidence="9">
    <location>
        <begin position="660"/>
        <end position="682"/>
    </location>
</feature>
<dbReference type="CDD" id="cd20389">
    <property type="entry name" value="Tudor_ARID4_rpt1"/>
    <property type="match status" value="1"/>
</dbReference>
<feature type="compositionally biased region" description="Basic and acidic residues" evidence="9">
    <location>
        <begin position="1843"/>
        <end position="1860"/>
    </location>
</feature>
<feature type="compositionally biased region" description="Low complexity" evidence="9">
    <location>
        <begin position="583"/>
        <end position="597"/>
    </location>
</feature>
<dbReference type="RefSeq" id="XP_018011451.1">
    <property type="nucleotide sequence ID" value="XM_018155962.2"/>
</dbReference>
<keyword evidence="5" id="KW-0805">Transcription regulation</keyword>
<dbReference type="GO" id="GO:0000976">
    <property type="term" value="F:transcription cis-regulatory region binding"/>
    <property type="evidence" value="ECO:0007669"/>
    <property type="project" value="TreeGrafter"/>
</dbReference>
<feature type="compositionally biased region" description="Basic and acidic residues" evidence="9">
    <location>
        <begin position="1247"/>
        <end position="1260"/>
    </location>
</feature>
<feature type="region of interest" description="Disordered" evidence="9">
    <location>
        <begin position="1725"/>
        <end position="1879"/>
    </location>
</feature>
<feature type="region of interest" description="Disordered" evidence="9">
    <location>
        <begin position="979"/>
        <end position="1134"/>
    </location>
</feature>